<evidence type="ECO:0000313" key="2">
    <source>
        <dbReference type="Proteomes" id="UP000253727"/>
    </source>
</evidence>
<evidence type="ECO:0000313" key="1">
    <source>
        <dbReference type="EMBL" id="RDC59182.1"/>
    </source>
</evidence>
<dbReference type="AlphaFoldDB" id="A0A369Q3U9"/>
<accession>A0A369Q3U9</accession>
<protein>
    <submittedName>
        <fullName evidence="1">Uncharacterized protein</fullName>
    </submittedName>
</protein>
<organism evidence="1 2">
    <name type="scientific">Alteripontixanthobacter maritimus</name>
    <dbReference type="NCBI Taxonomy" id="2161824"/>
    <lineage>
        <taxon>Bacteria</taxon>
        <taxon>Pseudomonadati</taxon>
        <taxon>Pseudomonadota</taxon>
        <taxon>Alphaproteobacteria</taxon>
        <taxon>Sphingomonadales</taxon>
        <taxon>Erythrobacteraceae</taxon>
        <taxon>Alteripontixanthobacter</taxon>
    </lineage>
</organism>
<gene>
    <name evidence="1" type="ORF">HME9302_00367</name>
</gene>
<name>A0A369Q3U9_9SPHN</name>
<keyword evidence="2" id="KW-1185">Reference proteome</keyword>
<dbReference type="Proteomes" id="UP000253727">
    <property type="component" value="Unassembled WGS sequence"/>
</dbReference>
<sequence>MTAGHVIDATYGGYVGPHWQPGAVAKNFFGALKVRKKELRPIVSHACDKCGFLEHYLT</sequence>
<dbReference type="EMBL" id="QBKA01000002">
    <property type="protein sequence ID" value="RDC59182.1"/>
    <property type="molecule type" value="Genomic_DNA"/>
</dbReference>
<reference evidence="1 2" key="1">
    <citation type="submission" date="2018-04" db="EMBL/GenBank/DDBJ databases">
        <title>Altererythrobacter sp. HME9302 genome sequencing and assembly.</title>
        <authorList>
            <person name="Kang H."/>
            <person name="Kim H."/>
            <person name="Joh K."/>
        </authorList>
    </citation>
    <scope>NUCLEOTIDE SEQUENCE [LARGE SCALE GENOMIC DNA]</scope>
    <source>
        <strain evidence="1 2">HME9302</strain>
    </source>
</reference>
<proteinExistence type="predicted"/>
<comment type="caution">
    <text evidence="1">The sequence shown here is derived from an EMBL/GenBank/DDBJ whole genome shotgun (WGS) entry which is preliminary data.</text>
</comment>